<feature type="compositionally biased region" description="Low complexity" evidence="1">
    <location>
        <begin position="200"/>
        <end position="212"/>
    </location>
</feature>
<feature type="compositionally biased region" description="Acidic residues" evidence="1">
    <location>
        <begin position="164"/>
        <end position="173"/>
    </location>
</feature>
<evidence type="ECO:0000313" key="2">
    <source>
        <dbReference type="EMBL" id="TRY61696.1"/>
    </source>
</evidence>
<evidence type="ECO:0000256" key="1">
    <source>
        <dbReference type="SAM" id="MobiDB-lite"/>
    </source>
</evidence>
<accession>A0A553N8C5</accession>
<dbReference type="EMBL" id="VCGU01000459">
    <property type="protein sequence ID" value="TRY61696.1"/>
    <property type="molecule type" value="Genomic_DNA"/>
</dbReference>
<comment type="caution">
    <text evidence="2">The sequence shown here is derived from an EMBL/GenBank/DDBJ whole genome shotgun (WGS) entry which is preliminary data.</text>
</comment>
<name>A0A553N8C5_TIGCA</name>
<keyword evidence="3" id="KW-1185">Reference proteome</keyword>
<feature type="compositionally biased region" description="Polar residues" evidence="1">
    <location>
        <begin position="58"/>
        <end position="72"/>
    </location>
</feature>
<sequence>MGAIYSLPMCARNGGDKEETQADGNNNEPMPTLQHNGLVVSIQPMAGPPQETHDLSPEATSTPRSRSRQVTPFSEHSISESLESEDLEGHAIDEEVLNSSQDRTSDSGLEQSSSDELELGPPSLRSMRPVSVIQRRTPPPLPQDEGINESSVDVTLPLGNHETCDEEDEDSDVEEPHERPPEPTVPDERVDSTSSEDRSSSSSPMRRVSRSPSNPPEVLDPRHLMKKDDTKSAISDLLSEIVNSDGTHQIHAEERSEGFGVMARNPEAVSR</sequence>
<evidence type="ECO:0000313" key="3">
    <source>
        <dbReference type="Proteomes" id="UP000318571"/>
    </source>
</evidence>
<dbReference type="AlphaFoldDB" id="A0A553N8C5"/>
<proteinExistence type="predicted"/>
<feature type="region of interest" description="Disordered" evidence="1">
    <location>
        <begin position="1"/>
        <end position="231"/>
    </location>
</feature>
<protein>
    <submittedName>
        <fullName evidence="2">Uncharacterized protein</fullName>
    </submittedName>
</protein>
<feature type="compositionally biased region" description="Polar residues" evidence="1">
    <location>
        <begin position="97"/>
        <end position="112"/>
    </location>
</feature>
<dbReference type="Proteomes" id="UP000318571">
    <property type="component" value="Chromosome 8"/>
</dbReference>
<feature type="compositionally biased region" description="Basic and acidic residues" evidence="1">
    <location>
        <begin position="219"/>
        <end position="231"/>
    </location>
</feature>
<feature type="compositionally biased region" description="Basic and acidic residues" evidence="1">
    <location>
        <begin position="174"/>
        <end position="199"/>
    </location>
</feature>
<organism evidence="2 3">
    <name type="scientific">Tigriopus californicus</name>
    <name type="common">Marine copepod</name>
    <dbReference type="NCBI Taxonomy" id="6832"/>
    <lineage>
        <taxon>Eukaryota</taxon>
        <taxon>Metazoa</taxon>
        <taxon>Ecdysozoa</taxon>
        <taxon>Arthropoda</taxon>
        <taxon>Crustacea</taxon>
        <taxon>Multicrustacea</taxon>
        <taxon>Hexanauplia</taxon>
        <taxon>Copepoda</taxon>
        <taxon>Harpacticoida</taxon>
        <taxon>Harpacticidae</taxon>
        <taxon>Tigriopus</taxon>
    </lineage>
</organism>
<gene>
    <name evidence="2" type="ORF">TCAL_17181</name>
</gene>
<feature type="region of interest" description="Disordered" evidence="1">
    <location>
        <begin position="245"/>
        <end position="271"/>
    </location>
</feature>
<reference evidence="2 3" key="1">
    <citation type="journal article" date="2018" name="Nat. Ecol. Evol.">
        <title>Genomic signatures of mitonuclear coevolution across populations of Tigriopus californicus.</title>
        <authorList>
            <person name="Barreto F.S."/>
            <person name="Watson E.T."/>
            <person name="Lima T.G."/>
            <person name="Willett C.S."/>
            <person name="Edmands S."/>
            <person name="Li W."/>
            <person name="Burton R.S."/>
        </authorList>
    </citation>
    <scope>NUCLEOTIDE SEQUENCE [LARGE SCALE GENOMIC DNA]</scope>
    <source>
        <strain evidence="2 3">San Diego</strain>
    </source>
</reference>
<feature type="compositionally biased region" description="Polar residues" evidence="1">
    <location>
        <begin position="22"/>
        <end position="35"/>
    </location>
</feature>
<feature type="compositionally biased region" description="Basic and acidic residues" evidence="1">
    <location>
        <begin position="248"/>
        <end position="257"/>
    </location>
</feature>